<gene>
    <name evidence="2" type="ORF">C8F04DRAFT_1195183</name>
</gene>
<reference evidence="2" key="1">
    <citation type="submission" date="2023-03" db="EMBL/GenBank/DDBJ databases">
        <title>Massive genome expansion in bonnet fungi (Mycena s.s.) driven by repeated elements and novel gene families across ecological guilds.</title>
        <authorList>
            <consortium name="Lawrence Berkeley National Laboratory"/>
            <person name="Harder C.B."/>
            <person name="Miyauchi S."/>
            <person name="Viragh M."/>
            <person name="Kuo A."/>
            <person name="Thoen E."/>
            <person name="Andreopoulos B."/>
            <person name="Lu D."/>
            <person name="Skrede I."/>
            <person name="Drula E."/>
            <person name="Henrissat B."/>
            <person name="Morin E."/>
            <person name="Kohler A."/>
            <person name="Barry K."/>
            <person name="LaButti K."/>
            <person name="Morin E."/>
            <person name="Salamov A."/>
            <person name="Lipzen A."/>
            <person name="Mereny Z."/>
            <person name="Hegedus B."/>
            <person name="Baldrian P."/>
            <person name="Stursova M."/>
            <person name="Weitz H."/>
            <person name="Taylor A."/>
            <person name="Grigoriev I.V."/>
            <person name="Nagy L.G."/>
            <person name="Martin F."/>
            <person name="Kauserud H."/>
        </authorList>
    </citation>
    <scope>NUCLEOTIDE SEQUENCE</scope>
    <source>
        <strain evidence="2">CBHHK200</strain>
    </source>
</reference>
<protein>
    <submittedName>
        <fullName evidence="2">Uncharacterized protein</fullName>
    </submittedName>
</protein>
<name>A0AAD6WQR7_9AGAR</name>
<feature type="region of interest" description="Disordered" evidence="1">
    <location>
        <begin position="319"/>
        <end position="366"/>
    </location>
</feature>
<dbReference type="AlphaFoldDB" id="A0AAD6WQR7"/>
<dbReference type="EMBL" id="JARJCM010000225">
    <property type="protein sequence ID" value="KAJ7021712.1"/>
    <property type="molecule type" value="Genomic_DNA"/>
</dbReference>
<feature type="compositionally biased region" description="Basic residues" evidence="1">
    <location>
        <begin position="271"/>
        <end position="283"/>
    </location>
</feature>
<comment type="caution">
    <text evidence="2">The sequence shown here is derived from an EMBL/GenBank/DDBJ whole genome shotgun (WGS) entry which is preliminary data.</text>
</comment>
<proteinExistence type="predicted"/>
<organism evidence="2 3">
    <name type="scientific">Mycena alexandri</name>
    <dbReference type="NCBI Taxonomy" id="1745969"/>
    <lineage>
        <taxon>Eukaryota</taxon>
        <taxon>Fungi</taxon>
        <taxon>Dikarya</taxon>
        <taxon>Basidiomycota</taxon>
        <taxon>Agaricomycotina</taxon>
        <taxon>Agaricomycetes</taxon>
        <taxon>Agaricomycetidae</taxon>
        <taxon>Agaricales</taxon>
        <taxon>Marasmiineae</taxon>
        <taxon>Mycenaceae</taxon>
        <taxon>Mycena</taxon>
    </lineage>
</organism>
<feature type="region of interest" description="Disordered" evidence="1">
    <location>
        <begin position="160"/>
        <end position="198"/>
    </location>
</feature>
<dbReference type="Proteomes" id="UP001218188">
    <property type="component" value="Unassembled WGS sequence"/>
</dbReference>
<feature type="compositionally biased region" description="Basic and acidic residues" evidence="1">
    <location>
        <begin position="160"/>
        <end position="177"/>
    </location>
</feature>
<accession>A0AAD6WQR7</accession>
<evidence type="ECO:0000313" key="2">
    <source>
        <dbReference type="EMBL" id="KAJ7021712.1"/>
    </source>
</evidence>
<keyword evidence="3" id="KW-1185">Reference proteome</keyword>
<evidence type="ECO:0000256" key="1">
    <source>
        <dbReference type="SAM" id="MobiDB-lite"/>
    </source>
</evidence>
<evidence type="ECO:0000313" key="3">
    <source>
        <dbReference type="Proteomes" id="UP001218188"/>
    </source>
</evidence>
<sequence>MAWVQLLHPLGFRAAMQFQPNSTSNSDSNHSRTQRGWTDILLPESLHRIQTVQDSPKSILLPFPLNYRSRARANSILIKVLAQNFYSKCLLQDLPCEDEGRIQLNWRPAEKRLEQSNRLPVRSEFAGVGTFVLSNVNLFKKYIRTWAWCVRVRDSGERAERDGSVRRARVGAEDRAGKNGSARGRSRVTRAARVNSARGALDARGSGIRARTERVRDRDLPRLGVSCCCPRAHPTCQARKQARLCTAPQLAADPACIRHPRRVRGWDAHAHAHARPRHPRRVRSNSAPDAAAHASPRTGMQGSRARNRLLLLSGCAHTAHPAARLRPRAPEGRRRTGVGKATGKRRCAHIQAPQPKTSGKDGMGWD</sequence>
<feature type="region of interest" description="Disordered" evidence="1">
    <location>
        <begin position="267"/>
        <end position="303"/>
    </location>
</feature>